<evidence type="ECO:0000256" key="3">
    <source>
        <dbReference type="PROSITE-ProRule" id="PRU00023"/>
    </source>
</evidence>
<evidence type="ECO:0000313" key="5">
    <source>
        <dbReference type="Proteomes" id="UP001153069"/>
    </source>
</evidence>
<comment type="caution">
    <text evidence="4">The sequence shown here is derived from an EMBL/GenBank/DDBJ whole genome shotgun (WGS) entry which is preliminary data.</text>
</comment>
<organism evidence="4 5">
    <name type="scientific">Seminavis robusta</name>
    <dbReference type="NCBI Taxonomy" id="568900"/>
    <lineage>
        <taxon>Eukaryota</taxon>
        <taxon>Sar</taxon>
        <taxon>Stramenopiles</taxon>
        <taxon>Ochrophyta</taxon>
        <taxon>Bacillariophyta</taxon>
        <taxon>Bacillariophyceae</taxon>
        <taxon>Bacillariophycidae</taxon>
        <taxon>Naviculales</taxon>
        <taxon>Naviculaceae</taxon>
        <taxon>Seminavis</taxon>
    </lineage>
</organism>
<dbReference type="InterPro" id="IPR036770">
    <property type="entry name" value="Ankyrin_rpt-contain_sf"/>
</dbReference>
<dbReference type="AlphaFoldDB" id="A0A9N8EGR9"/>
<feature type="repeat" description="ANK" evidence="3">
    <location>
        <begin position="48"/>
        <end position="80"/>
    </location>
</feature>
<evidence type="ECO:0000313" key="4">
    <source>
        <dbReference type="EMBL" id="CAB9518299.1"/>
    </source>
</evidence>
<dbReference type="PANTHER" id="PTHR24171">
    <property type="entry name" value="ANKYRIN REPEAT DOMAIN-CONTAINING PROTEIN 39-RELATED"/>
    <property type="match status" value="1"/>
</dbReference>
<dbReference type="GO" id="GO:0085020">
    <property type="term" value="P:protein K6-linked ubiquitination"/>
    <property type="evidence" value="ECO:0007669"/>
    <property type="project" value="TreeGrafter"/>
</dbReference>
<dbReference type="PROSITE" id="PS50297">
    <property type="entry name" value="ANK_REP_REGION"/>
    <property type="match status" value="1"/>
</dbReference>
<evidence type="ECO:0000256" key="2">
    <source>
        <dbReference type="ARBA" id="ARBA00023043"/>
    </source>
</evidence>
<dbReference type="Pfam" id="PF12796">
    <property type="entry name" value="Ank_2"/>
    <property type="match status" value="1"/>
</dbReference>
<sequence length="108" mass="11728">MPSSCTTTPCEQEVFESAWRGNTEELKQLLQAGGNANARGETSWRGSEKYTALQIACNQGHCQCVQALLECGAQVDTPEDGAGWTPLVGLAEPTWSGYFSKQEPMQTQ</sequence>
<keyword evidence="1" id="KW-0677">Repeat</keyword>
<name>A0A9N8EGR9_9STRA</name>
<dbReference type="Gene3D" id="1.25.40.20">
    <property type="entry name" value="Ankyrin repeat-containing domain"/>
    <property type="match status" value="1"/>
</dbReference>
<dbReference type="Proteomes" id="UP001153069">
    <property type="component" value="Unassembled WGS sequence"/>
</dbReference>
<dbReference type="EMBL" id="CAICTM010000920">
    <property type="protein sequence ID" value="CAB9518299.1"/>
    <property type="molecule type" value="Genomic_DNA"/>
</dbReference>
<protein>
    <submittedName>
        <fullName evidence="4">Uncharacterized protein</fullName>
    </submittedName>
</protein>
<reference evidence="4" key="1">
    <citation type="submission" date="2020-06" db="EMBL/GenBank/DDBJ databases">
        <authorList>
            <consortium name="Plant Systems Biology data submission"/>
        </authorList>
    </citation>
    <scope>NUCLEOTIDE SEQUENCE</scope>
    <source>
        <strain evidence="4">D6</strain>
    </source>
</reference>
<evidence type="ECO:0000256" key="1">
    <source>
        <dbReference type="ARBA" id="ARBA00022737"/>
    </source>
</evidence>
<keyword evidence="2 3" id="KW-0040">ANK repeat</keyword>
<accession>A0A9N8EGR9</accession>
<dbReference type="PROSITE" id="PS50088">
    <property type="entry name" value="ANK_REPEAT"/>
    <property type="match status" value="1"/>
</dbReference>
<dbReference type="GO" id="GO:0004842">
    <property type="term" value="F:ubiquitin-protein transferase activity"/>
    <property type="evidence" value="ECO:0007669"/>
    <property type="project" value="TreeGrafter"/>
</dbReference>
<dbReference type="SUPFAM" id="SSF48403">
    <property type="entry name" value="Ankyrin repeat"/>
    <property type="match status" value="1"/>
</dbReference>
<proteinExistence type="predicted"/>
<keyword evidence="5" id="KW-1185">Reference proteome</keyword>
<dbReference type="InterPro" id="IPR002110">
    <property type="entry name" value="Ankyrin_rpt"/>
</dbReference>
<gene>
    <name evidence="4" type="ORF">SEMRO_922_G220530.1</name>
</gene>
<dbReference type="OrthoDB" id="90711at2759"/>
<dbReference type="PANTHER" id="PTHR24171:SF8">
    <property type="entry name" value="BRCA1-ASSOCIATED RING DOMAIN PROTEIN 1"/>
    <property type="match status" value="1"/>
</dbReference>